<dbReference type="Pfam" id="PF14560">
    <property type="entry name" value="Ubiquitin_2"/>
    <property type="match status" value="1"/>
</dbReference>
<dbReference type="PANTHER" id="PTHR18916:SF85">
    <property type="entry name" value="TUBULIN-FOLDING COFACTOR B"/>
    <property type="match status" value="1"/>
</dbReference>
<dbReference type="SUPFAM" id="SSF74924">
    <property type="entry name" value="Cap-Gly domain"/>
    <property type="match status" value="1"/>
</dbReference>
<gene>
    <name evidence="6" type="ORF">GCK72_018607</name>
</gene>
<proteinExistence type="inferred from homology"/>
<dbReference type="KEGG" id="crq:GCK72_018607"/>
<dbReference type="SMART" id="SM01052">
    <property type="entry name" value="CAP_GLY"/>
    <property type="match status" value="1"/>
</dbReference>
<dbReference type="GO" id="GO:0035371">
    <property type="term" value="C:microtubule plus-end"/>
    <property type="evidence" value="ECO:0007669"/>
    <property type="project" value="TreeGrafter"/>
</dbReference>
<comment type="subcellular location">
    <subcellularLocation>
        <location evidence="1">Cytoplasm</location>
    </subcellularLocation>
</comment>
<dbReference type="InterPro" id="IPR045172">
    <property type="entry name" value="TBCB_Ubl"/>
</dbReference>
<dbReference type="InterPro" id="IPR029071">
    <property type="entry name" value="Ubiquitin-like_domsf"/>
</dbReference>
<evidence type="ECO:0000313" key="7">
    <source>
        <dbReference type="Proteomes" id="UP000483820"/>
    </source>
</evidence>
<evidence type="ECO:0000256" key="4">
    <source>
        <dbReference type="ARBA" id="ARBA00025779"/>
    </source>
</evidence>
<evidence type="ECO:0000256" key="3">
    <source>
        <dbReference type="ARBA" id="ARBA00023186"/>
    </source>
</evidence>
<dbReference type="EMBL" id="WUAV01000005">
    <property type="protein sequence ID" value="KAF1752053.1"/>
    <property type="molecule type" value="Genomic_DNA"/>
</dbReference>
<dbReference type="RefSeq" id="XP_003110523.2">
    <property type="nucleotide sequence ID" value="XM_003110475.2"/>
</dbReference>
<dbReference type="FunFam" id="2.30.30.190:FF:000013">
    <property type="entry name" value="Tubulin-folding cofactor B"/>
    <property type="match status" value="1"/>
</dbReference>
<organism evidence="6 7">
    <name type="scientific">Caenorhabditis remanei</name>
    <name type="common">Caenorhabditis vulgaris</name>
    <dbReference type="NCBI Taxonomy" id="31234"/>
    <lineage>
        <taxon>Eukaryota</taxon>
        <taxon>Metazoa</taxon>
        <taxon>Ecdysozoa</taxon>
        <taxon>Nematoda</taxon>
        <taxon>Chromadorea</taxon>
        <taxon>Rhabditida</taxon>
        <taxon>Rhabditina</taxon>
        <taxon>Rhabditomorpha</taxon>
        <taxon>Rhabditoidea</taxon>
        <taxon>Rhabditidae</taxon>
        <taxon>Peloderinae</taxon>
        <taxon>Caenorhabditis</taxon>
    </lineage>
</organism>
<keyword evidence="2" id="KW-0963">Cytoplasm</keyword>
<dbReference type="GO" id="GO:0005829">
    <property type="term" value="C:cytosol"/>
    <property type="evidence" value="ECO:0007669"/>
    <property type="project" value="UniProtKB-ARBA"/>
</dbReference>
<dbReference type="GO" id="GO:0031122">
    <property type="term" value="P:cytoplasmic microtubule organization"/>
    <property type="evidence" value="ECO:0007669"/>
    <property type="project" value="TreeGrafter"/>
</dbReference>
<dbReference type="InterPro" id="IPR000938">
    <property type="entry name" value="CAP-Gly_domain"/>
</dbReference>
<dbReference type="GeneID" id="9824506"/>
<dbReference type="InterPro" id="IPR036859">
    <property type="entry name" value="CAP-Gly_dom_sf"/>
</dbReference>
<dbReference type="GO" id="GO:0007023">
    <property type="term" value="P:post-chaperonin tubulin folding pathway"/>
    <property type="evidence" value="ECO:0007669"/>
    <property type="project" value="InterPro"/>
</dbReference>
<dbReference type="GO" id="GO:0007021">
    <property type="term" value="P:tubulin complex assembly"/>
    <property type="evidence" value="ECO:0007669"/>
    <property type="project" value="InterPro"/>
</dbReference>
<keyword evidence="3" id="KW-0143">Chaperone</keyword>
<dbReference type="GO" id="GO:0005634">
    <property type="term" value="C:nucleus"/>
    <property type="evidence" value="ECO:0007669"/>
    <property type="project" value="TreeGrafter"/>
</dbReference>
<evidence type="ECO:0000259" key="5">
    <source>
        <dbReference type="PROSITE" id="PS50245"/>
    </source>
</evidence>
<comment type="caution">
    <text evidence="6">The sequence shown here is derived from an EMBL/GenBank/DDBJ whole genome shotgun (WGS) entry which is preliminary data.</text>
</comment>
<dbReference type="AlphaFoldDB" id="A0A6A5GBL0"/>
<dbReference type="Proteomes" id="UP000483820">
    <property type="component" value="Chromosome V"/>
</dbReference>
<sequence>MAEVFDLEITTNATEFRMEKKYAATISLNDLKKKLELVVGTTAESMRIQLYDGDDQLKGELTDGTKSLKELGVRDGFRIHAVDVTGGNEDFKDESMVDKYEMSDDAYNKRTDSVRAWKKKIQEEQGVVPEPVEKSDKLNEEAAKGITVGDRCEVTVGGQMARRGEIAFVGTTKFKDGVWVGVKYDEPVGKNDGSVAGVRYFDCEAKYGGFVRPVDVKVGDFPELSIDEI</sequence>
<dbReference type="GO" id="GO:0043014">
    <property type="term" value="F:alpha-tubulin binding"/>
    <property type="evidence" value="ECO:0007669"/>
    <property type="project" value="InterPro"/>
</dbReference>
<dbReference type="PROSITE" id="PS00845">
    <property type="entry name" value="CAP_GLY_1"/>
    <property type="match status" value="1"/>
</dbReference>
<dbReference type="PROSITE" id="PS50245">
    <property type="entry name" value="CAP_GLY_2"/>
    <property type="match status" value="1"/>
</dbReference>
<dbReference type="Gene3D" id="2.30.30.190">
    <property type="entry name" value="CAP Gly-rich-like domain"/>
    <property type="match status" value="1"/>
</dbReference>
<dbReference type="CTD" id="9824506"/>
<evidence type="ECO:0000256" key="1">
    <source>
        <dbReference type="ARBA" id="ARBA00004496"/>
    </source>
</evidence>
<dbReference type="GO" id="GO:0005938">
    <property type="term" value="C:cell cortex"/>
    <property type="evidence" value="ECO:0007669"/>
    <property type="project" value="TreeGrafter"/>
</dbReference>
<dbReference type="CDD" id="cd01789">
    <property type="entry name" value="Ubl_TBCB"/>
    <property type="match status" value="1"/>
</dbReference>
<protein>
    <recommendedName>
        <fullName evidence="5">CAP-Gly domain-containing protein</fullName>
    </recommendedName>
</protein>
<name>A0A6A5GBL0_CAERE</name>
<dbReference type="InterPro" id="IPR000626">
    <property type="entry name" value="Ubiquitin-like_dom"/>
</dbReference>
<evidence type="ECO:0000256" key="2">
    <source>
        <dbReference type="ARBA" id="ARBA00022490"/>
    </source>
</evidence>
<dbReference type="Gene3D" id="3.10.20.90">
    <property type="entry name" value="Phosphatidylinositol 3-kinase Catalytic Subunit, Chain A, domain 1"/>
    <property type="match status" value="1"/>
</dbReference>
<dbReference type="SUPFAM" id="SSF54236">
    <property type="entry name" value="Ubiquitin-like"/>
    <property type="match status" value="1"/>
</dbReference>
<dbReference type="PANTHER" id="PTHR18916">
    <property type="entry name" value="DYNACTIN 1-RELATED MICROTUBULE-BINDING"/>
    <property type="match status" value="1"/>
</dbReference>
<reference evidence="6 7" key="1">
    <citation type="submission" date="2019-12" db="EMBL/GenBank/DDBJ databases">
        <title>Chromosome-level assembly of the Caenorhabditis remanei genome.</title>
        <authorList>
            <person name="Teterina A.A."/>
            <person name="Willis J.H."/>
            <person name="Phillips P.C."/>
        </authorList>
    </citation>
    <scope>NUCLEOTIDE SEQUENCE [LARGE SCALE GENOMIC DNA]</scope>
    <source>
        <strain evidence="6 7">PX506</strain>
        <tissue evidence="6">Whole organism</tissue>
    </source>
</reference>
<dbReference type="Pfam" id="PF01302">
    <property type="entry name" value="CAP_GLY"/>
    <property type="match status" value="1"/>
</dbReference>
<comment type="similarity">
    <text evidence="4">Belongs to the TBCB family.</text>
</comment>
<dbReference type="GO" id="GO:0051010">
    <property type="term" value="F:microtubule plus-end binding"/>
    <property type="evidence" value="ECO:0007669"/>
    <property type="project" value="TreeGrafter"/>
</dbReference>
<feature type="domain" description="CAP-Gly" evidence="5">
    <location>
        <begin position="170"/>
        <end position="212"/>
    </location>
</feature>
<evidence type="ECO:0000313" key="6">
    <source>
        <dbReference type="EMBL" id="KAF1752053.1"/>
    </source>
</evidence>
<accession>A0A6A5GBL0</accession>